<dbReference type="GO" id="GO:0016740">
    <property type="term" value="F:transferase activity"/>
    <property type="evidence" value="ECO:0007669"/>
    <property type="project" value="UniProtKB-KW"/>
</dbReference>
<protein>
    <submittedName>
        <fullName evidence="3">OLC1v1000708C1</fullName>
    </submittedName>
</protein>
<gene>
    <name evidence="3" type="ORF">OLC1_LOCUS11782</name>
</gene>
<name>A0AAV1D3H3_OLDCO</name>
<accession>A0AAV1D3H3</accession>
<dbReference type="AlphaFoldDB" id="A0AAV1D3H3"/>
<evidence type="ECO:0000256" key="1">
    <source>
        <dbReference type="ARBA" id="ARBA00009861"/>
    </source>
</evidence>
<evidence type="ECO:0000256" key="2">
    <source>
        <dbReference type="ARBA" id="ARBA00022679"/>
    </source>
</evidence>
<dbReference type="PANTHER" id="PTHR31147">
    <property type="entry name" value="ACYL TRANSFERASE 4"/>
    <property type="match status" value="1"/>
</dbReference>
<keyword evidence="2" id="KW-0808">Transferase</keyword>
<dbReference type="InterPro" id="IPR050898">
    <property type="entry name" value="Plant_acyltransferase"/>
</dbReference>
<evidence type="ECO:0000313" key="4">
    <source>
        <dbReference type="Proteomes" id="UP001161247"/>
    </source>
</evidence>
<dbReference type="PANTHER" id="PTHR31147:SF66">
    <property type="entry name" value="OS05G0315700 PROTEIN"/>
    <property type="match status" value="1"/>
</dbReference>
<sequence>MELPTMTRTFNVRRQEAELVLPARPTPTETKPLSDIDDQEGLRFPMTFIHFYPKNDKKQEDDPAKVIKSALAEALVSYYPFAGRLKELPDKKLVVECTGEGVLFVEADADVTLEELGEEIHPPFPCLDDLLFDVPESDGILNCPLLTIQVTRLRCGGFIFALNLNHTMADSLGLVQFENAIAEIARGDSSGVPSVTPVWARELLNARNPPSETCTHREFIPISNTKRTIFPFDPREFVHKSFYFSPEDIAALRSSLPSELKCSTFDVLIACLWRCRTIALEFEPDEEVRTLYFINARSRFNPPLPEGFYGNAIASPPVVSTAGELITNPLSYVVELVRKPKAEVTEEYMKSLADLMVLRGRPRLTLVSTYMVSDLTRIGFDDVDFGWGKPVYAGAARAAAELIPGVATYFSPRVSKEGEKGVVVPVCLPKLAMEKFAKEVASMVKRNI</sequence>
<reference evidence="3" key="1">
    <citation type="submission" date="2023-03" db="EMBL/GenBank/DDBJ databases">
        <authorList>
            <person name="Julca I."/>
        </authorList>
    </citation>
    <scope>NUCLEOTIDE SEQUENCE</scope>
</reference>
<dbReference type="Gene3D" id="3.30.559.10">
    <property type="entry name" value="Chloramphenicol acetyltransferase-like domain"/>
    <property type="match status" value="2"/>
</dbReference>
<dbReference type="Pfam" id="PF02458">
    <property type="entry name" value="Transferase"/>
    <property type="match status" value="1"/>
</dbReference>
<dbReference type="Proteomes" id="UP001161247">
    <property type="component" value="Chromosome 4"/>
</dbReference>
<dbReference type="InterPro" id="IPR023213">
    <property type="entry name" value="CAT-like_dom_sf"/>
</dbReference>
<evidence type="ECO:0000313" key="3">
    <source>
        <dbReference type="EMBL" id="CAI9102434.1"/>
    </source>
</evidence>
<comment type="similarity">
    <text evidence="1">Belongs to the plant acyltransferase family.</text>
</comment>
<keyword evidence="4" id="KW-1185">Reference proteome</keyword>
<dbReference type="EMBL" id="OX459121">
    <property type="protein sequence ID" value="CAI9102434.1"/>
    <property type="molecule type" value="Genomic_DNA"/>
</dbReference>
<organism evidence="3 4">
    <name type="scientific">Oldenlandia corymbosa var. corymbosa</name>
    <dbReference type="NCBI Taxonomy" id="529605"/>
    <lineage>
        <taxon>Eukaryota</taxon>
        <taxon>Viridiplantae</taxon>
        <taxon>Streptophyta</taxon>
        <taxon>Embryophyta</taxon>
        <taxon>Tracheophyta</taxon>
        <taxon>Spermatophyta</taxon>
        <taxon>Magnoliopsida</taxon>
        <taxon>eudicotyledons</taxon>
        <taxon>Gunneridae</taxon>
        <taxon>Pentapetalae</taxon>
        <taxon>asterids</taxon>
        <taxon>lamiids</taxon>
        <taxon>Gentianales</taxon>
        <taxon>Rubiaceae</taxon>
        <taxon>Rubioideae</taxon>
        <taxon>Spermacoceae</taxon>
        <taxon>Hedyotis-Oldenlandia complex</taxon>
        <taxon>Oldenlandia</taxon>
    </lineage>
</organism>
<proteinExistence type="inferred from homology"/>